<dbReference type="GO" id="GO:0003676">
    <property type="term" value="F:nucleic acid binding"/>
    <property type="evidence" value="ECO:0007669"/>
    <property type="project" value="TreeGrafter"/>
</dbReference>
<dbReference type="STRING" id="9643.ENSUAMP00000020539"/>
<evidence type="ECO:0000256" key="8">
    <source>
        <dbReference type="ARBA" id="ARBA00023087"/>
    </source>
</evidence>
<evidence type="ECO:0000256" key="1">
    <source>
        <dbReference type="ARBA" id="ARBA00004609"/>
    </source>
</evidence>
<feature type="compositionally biased region" description="Basic and acidic residues" evidence="13">
    <location>
        <begin position="1"/>
        <end position="10"/>
    </location>
</feature>
<evidence type="ECO:0000313" key="15">
    <source>
        <dbReference type="Proteomes" id="UP000291022"/>
    </source>
</evidence>
<feature type="compositionally biased region" description="Gly residues" evidence="13">
    <location>
        <begin position="45"/>
        <end position="66"/>
    </location>
</feature>
<keyword evidence="15" id="KW-1185">Reference proteome</keyword>
<dbReference type="PANTHER" id="PTHR28552:SF1">
    <property type="entry name" value="SHADOW OF PRION PROTEIN"/>
    <property type="match status" value="1"/>
</dbReference>
<evidence type="ECO:0000256" key="13">
    <source>
        <dbReference type="SAM" id="MobiDB-lite"/>
    </source>
</evidence>
<evidence type="ECO:0000256" key="10">
    <source>
        <dbReference type="ARBA" id="ARBA00023180"/>
    </source>
</evidence>
<evidence type="ECO:0000256" key="2">
    <source>
        <dbReference type="ARBA" id="ARBA00008311"/>
    </source>
</evidence>
<keyword evidence="11" id="KW-0449">Lipoprotein</keyword>
<protein>
    <recommendedName>
        <fullName evidence="3">Shadow of prion protein</fullName>
    </recommendedName>
</protein>
<keyword evidence="5" id="KW-0336">GPI-anchor</keyword>
<dbReference type="AlphaFoldDB" id="A0A452RMX6"/>
<dbReference type="GO" id="GO:0005634">
    <property type="term" value="C:nucleus"/>
    <property type="evidence" value="ECO:0007669"/>
    <property type="project" value="TreeGrafter"/>
</dbReference>
<evidence type="ECO:0000256" key="4">
    <source>
        <dbReference type="ARBA" id="ARBA00022475"/>
    </source>
</evidence>
<dbReference type="PANTHER" id="PTHR28552">
    <property type="entry name" value="SHADOW OF PRION PROTEIN"/>
    <property type="match status" value="1"/>
</dbReference>
<sequence>MEAPREDRRHPGGGSSRHPGPCARIRPFVASRSPAPAAQPRGRGRGGAWRGGGAGGNRPLGPGLRGRGLHCTVTAARLRAAREARTSCSGSAPDARSGLAAGSSWRKAPGPGERDLEDDEDAAVGGNRTGQGVYSYRAWTSGAGPTSSPRLCLLLGGALGALGLLRP</sequence>
<organism evidence="14 15">
    <name type="scientific">Ursus americanus</name>
    <name type="common">American black bear</name>
    <name type="synonym">Euarctos americanus</name>
    <dbReference type="NCBI Taxonomy" id="9643"/>
    <lineage>
        <taxon>Eukaryota</taxon>
        <taxon>Metazoa</taxon>
        <taxon>Chordata</taxon>
        <taxon>Craniata</taxon>
        <taxon>Vertebrata</taxon>
        <taxon>Euteleostomi</taxon>
        <taxon>Mammalia</taxon>
        <taxon>Eutheria</taxon>
        <taxon>Laurasiatheria</taxon>
        <taxon>Carnivora</taxon>
        <taxon>Caniformia</taxon>
        <taxon>Ursidae</taxon>
        <taxon>Ursus</taxon>
    </lineage>
</organism>
<reference evidence="14" key="3">
    <citation type="submission" date="2025-09" db="UniProtKB">
        <authorList>
            <consortium name="Ensembl"/>
        </authorList>
    </citation>
    <scope>IDENTIFICATION</scope>
</reference>
<evidence type="ECO:0000313" key="14">
    <source>
        <dbReference type="Ensembl" id="ENSUAMP00000020539.1"/>
    </source>
</evidence>
<proteinExistence type="inferred from homology"/>
<evidence type="ECO:0000256" key="12">
    <source>
        <dbReference type="ARBA" id="ARBA00025683"/>
    </source>
</evidence>
<keyword evidence="10" id="KW-0325">Glycoprotein</keyword>
<evidence type="ECO:0000256" key="6">
    <source>
        <dbReference type="ARBA" id="ARBA00022678"/>
    </source>
</evidence>
<dbReference type="InterPro" id="IPR029238">
    <property type="entry name" value="Shadoo"/>
</dbReference>
<reference evidence="15" key="1">
    <citation type="submission" date="2016-06" db="EMBL/GenBank/DDBJ databases">
        <title>De novo assembly and RNA-Seq shows season-dependent expression and editing in black bear kidneys.</title>
        <authorList>
            <person name="Korstanje R."/>
            <person name="Srivastava A."/>
            <person name="Sarsani V.K."/>
            <person name="Sheehan S.M."/>
            <person name="Seger R.L."/>
            <person name="Barter M.E."/>
            <person name="Lindqvist C."/>
            <person name="Brody L.C."/>
            <person name="Mullikin J.C."/>
        </authorList>
    </citation>
    <scope>NUCLEOTIDE SEQUENCE [LARGE SCALE GENOMIC DNA]</scope>
</reference>
<keyword evidence="8" id="KW-0034">Amyloid</keyword>
<evidence type="ECO:0000256" key="3">
    <source>
        <dbReference type="ARBA" id="ARBA00014397"/>
    </source>
</evidence>
<accession>A0A452RMX6</accession>
<dbReference type="GO" id="GO:0005886">
    <property type="term" value="C:plasma membrane"/>
    <property type="evidence" value="ECO:0007669"/>
    <property type="project" value="UniProtKB-SubCell"/>
</dbReference>
<comment type="subcellular location">
    <subcellularLocation>
        <location evidence="1">Cell membrane</location>
        <topology evidence="1">Lipid-anchor</topology>
        <topology evidence="1">GPI-anchor</topology>
    </subcellularLocation>
</comment>
<evidence type="ECO:0000256" key="11">
    <source>
        <dbReference type="ARBA" id="ARBA00023288"/>
    </source>
</evidence>
<dbReference type="Proteomes" id="UP000291022">
    <property type="component" value="Unassembled WGS sequence"/>
</dbReference>
<keyword evidence="6" id="KW-0640">Prion</keyword>
<keyword evidence="7" id="KW-0732">Signal</keyword>
<dbReference type="Pfam" id="PF14999">
    <property type="entry name" value="Shadoo"/>
    <property type="match status" value="1"/>
</dbReference>
<evidence type="ECO:0000256" key="5">
    <source>
        <dbReference type="ARBA" id="ARBA00022622"/>
    </source>
</evidence>
<keyword evidence="9" id="KW-0472">Membrane</keyword>
<evidence type="ECO:0000256" key="9">
    <source>
        <dbReference type="ARBA" id="ARBA00023136"/>
    </source>
</evidence>
<reference evidence="14" key="2">
    <citation type="submission" date="2025-08" db="UniProtKB">
        <authorList>
            <consortium name="Ensembl"/>
        </authorList>
    </citation>
    <scope>IDENTIFICATION</scope>
</reference>
<feature type="region of interest" description="Disordered" evidence="13">
    <location>
        <begin position="84"/>
        <end position="130"/>
    </location>
</feature>
<keyword evidence="4" id="KW-1003">Cell membrane</keyword>
<dbReference type="Ensembl" id="ENSUAMT00000022949.1">
    <property type="protein sequence ID" value="ENSUAMP00000020539.1"/>
    <property type="gene ID" value="ENSUAMG00000016167.1"/>
</dbReference>
<feature type="region of interest" description="Disordered" evidence="13">
    <location>
        <begin position="1"/>
        <end position="68"/>
    </location>
</feature>
<name>A0A452RMX6_URSAM</name>
<dbReference type="GO" id="GO:0006606">
    <property type="term" value="P:protein import into nucleus"/>
    <property type="evidence" value="ECO:0007669"/>
    <property type="project" value="TreeGrafter"/>
</dbReference>
<evidence type="ECO:0000256" key="7">
    <source>
        <dbReference type="ARBA" id="ARBA00022729"/>
    </source>
</evidence>
<comment type="similarity">
    <text evidence="2">Belongs to the SPRN family.</text>
</comment>
<comment type="function">
    <text evidence="12">Prion-like protein that has PrP(C)-like neuroprotective activity. May act as a modulator for the biological actions of normal and abnormal PrP.</text>
</comment>
<dbReference type="GO" id="GO:0098552">
    <property type="term" value="C:side of membrane"/>
    <property type="evidence" value="ECO:0007669"/>
    <property type="project" value="UniProtKB-KW"/>
</dbReference>